<evidence type="ECO:0000259" key="1">
    <source>
        <dbReference type="SMART" id="SM00954"/>
    </source>
</evidence>
<sequence>MNNEVTLANGDNASSMHRQLYQLKQMMLLYEAAMDAITSRVEVLQEDFRLLHDYNPIEHVKSRLKSAESILGKAQRKGIELTVTNLMNSLYDIAGVRLTCSFPSDLYTVRDLLLSQPDLRLVEEKDYVSSPKPNGYKSLHLIIQVPVHLSTGTHSVPVEVQLRTIAMDFWASLEHKIYYKYDHDVPRHLTDALKLAADVADTLDTSMERIHREVQNLDQSRESSEAPDALIEALLRRGEDLQP</sequence>
<gene>
    <name evidence="2" type="ORF">FYJ24_00320</name>
</gene>
<dbReference type="SMART" id="SM00954">
    <property type="entry name" value="RelA_SpoT"/>
    <property type="match status" value="1"/>
</dbReference>
<accession>A0A6N7W4T1</accession>
<evidence type="ECO:0000313" key="2">
    <source>
        <dbReference type="EMBL" id="MSS83236.1"/>
    </source>
</evidence>
<evidence type="ECO:0000313" key="3">
    <source>
        <dbReference type="Proteomes" id="UP000470875"/>
    </source>
</evidence>
<dbReference type="EMBL" id="VULO01000001">
    <property type="protein sequence ID" value="MSS83236.1"/>
    <property type="molecule type" value="Genomic_DNA"/>
</dbReference>
<dbReference type="Proteomes" id="UP000470875">
    <property type="component" value="Unassembled WGS sequence"/>
</dbReference>
<dbReference type="RefSeq" id="WP_154542531.1">
    <property type="nucleotide sequence ID" value="NZ_VULO01000001.1"/>
</dbReference>
<comment type="caution">
    <text evidence="2">The sequence shown here is derived from an EMBL/GenBank/DDBJ whole genome shotgun (WGS) entry which is preliminary data.</text>
</comment>
<keyword evidence="2" id="KW-0808">Transferase</keyword>
<organism evidence="2 3">
    <name type="scientific">Scrofimicrobium canadense</name>
    <dbReference type="NCBI Taxonomy" id="2652290"/>
    <lineage>
        <taxon>Bacteria</taxon>
        <taxon>Bacillati</taxon>
        <taxon>Actinomycetota</taxon>
        <taxon>Actinomycetes</taxon>
        <taxon>Actinomycetales</taxon>
        <taxon>Actinomycetaceae</taxon>
        <taxon>Scrofimicrobium</taxon>
    </lineage>
</organism>
<dbReference type="AlphaFoldDB" id="A0A6N7W4T1"/>
<protein>
    <submittedName>
        <fullName evidence="2">GTP pyrophosphokinase family protein</fullName>
    </submittedName>
</protein>
<dbReference type="Gene3D" id="3.30.460.10">
    <property type="entry name" value="Beta Polymerase, domain 2"/>
    <property type="match status" value="1"/>
</dbReference>
<reference evidence="2 3" key="1">
    <citation type="submission" date="2019-08" db="EMBL/GenBank/DDBJ databases">
        <title>In-depth cultivation of the pig gut microbiome towards novel bacterial diversity and tailored functional studies.</title>
        <authorList>
            <person name="Wylensek D."/>
            <person name="Hitch T.C.A."/>
            <person name="Clavel T."/>
        </authorList>
    </citation>
    <scope>NUCLEOTIDE SEQUENCE [LARGE SCALE GENOMIC DNA]</scope>
    <source>
        <strain evidence="2 3">WB03_NA08</strain>
    </source>
</reference>
<dbReference type="CDD" id="cd05399">
    <property type="entry name" value="NT_Rel-Spo_like"/>
    <property type="match status" value="1"/>
</dbReference>
<dbReference type="GO" id="GO:0015969">
    <property type="term" value="P:guanosine tetraphosphate metabolic process"/>
    <property type="evidence" value="ECO:0007669"/>
    <property type="project" value="InterPro"/>
</dbReference>
<dbReference type="Gene3D" id="1.10.287.860">
    <property type="entry name" value="Nucleotidyltransferase"/>
    <property type="match status" value="1"/>
</dbReference>
<proteinExistence type="predicted"/>
<dbReference type="PANTHER" id="PTHR47837">
    <property type="entry name" value="GTP PYROPHOSPHOKINASE YJBM"/>
    <property type="match status" value="1"/>
</dbReference>
<keyword evidence="2" id="KW-0418">Kinase</keyword>
<keyword evidence="3" id="KW-1185">Reference proteome</keyword>
<name>A0A6N7W4T1_9ACTO</name>
<dbReference type="InterPro" id="IPR007685">
    <property type="entry name" value="RelA_SpoT"/>
</dbReference>
<dbReference type="PANTHER" id="PTHR47837:SF2">
    <property type="entry name" value="GTP PYROPHOSPHOKINASE YWAC"/>
    <property type="match status" value="1"/>
</dbReference>
<dbReference type="SUPFAM" id="SSF81301">
    <property type="entry name" value="Nucleotidyltransferase"/>
    <property type="match status" value="1"/>
</dbReference>
<dbReference type="InterPro" id="IPR043519">
    <property type="entry name" value="NT_sf"/>
</dbReference>
<dbReference type="GO" id="GO:0016301">
    <property type="term" value="F:kinase activity"/>
    <property type="evidence" value="ECO:0007669"/>
    <property type="project" value="UniProtKB-KW"/>
</dbReference>
<dbReference type="Pfam" id="PF04607">
    <property type="entry name" value="RelA_SpoT"/>
    <property type="match status" value="1"/>
</dbReference>
<dbReference type="InterPro" id="IPR052366">
    <property type="entry name" value="GTP_Pyrophosphokinase"/>
</dbReference>
<feature type="domain" description="RelA/SpoT" evidence="1">
    <location>
        <begin position="62"/>
        <end position="185"/>
    </location>
</feature>